<gene>
    <name evidence="1" type="ORF">ACFQZ8_29725</name>
</gene>
<keyword evidence="2" id="KW-1185">Reference proteome</keyword>
<feature type="non-terminal residue" evidence="1">
    <location>
        <position position="1"/>
    </location>
</feature>
<sequence length="86" mass="9354">VVRALTSGDPAALTLADLYGAPTTLTDDDVARATELIEATGAREWTRQRAWQEIEAARAELDALALPEDVRAEFTDVADFITGRDH</sequence>
<reference evidence="2" key="1">
    <citation type="journal article" date="2019" name="Int. J. Syst. Evol. Microbiol.">
        <title>The Global Catalogue of Microorganisms (GCM) 10K type strain sequencing project: providing services to taxonomists for standard genome sequencing and annotation.</title>
        <authorList>
            <consortium name="The Broad Institute Genomics Platform"/>
            <consortium name="The Broad Institute Genome Sequencing Center for Infectious Disease"/>
            <person name="Wu L."/>
            <person name="Ma J."/>
        </authorList>
    </citation>
    <scope>NUCLEOTIDE SEQUENCE [LARGE SCALE GENOMIC DNA]</scope>
    <source>
        <strain evidence="2">JCM 32148</strain>
    </source>
</reference>
<evidence type="ECO:0008006" key="3">
    <source>
        <dbReference type="Google" id="ProtNLM"/>
    </source>
</evidence>
<dbReference type="InterPro" id="IPR008949">
    <property type="entry name" value="Isoprenoid_synthase_dom_sf"/>
</dbReference>
<dbReference type="Proteomes" id="UP001597053">
    <property type="component" value="Unassembled WGS sequence"/>
</dbReference>
<dbReference type="Gene3D" id="1.10.600.10">
    <property type="entry name" value="Farnesyl Diphosphate Synthase"/>
    <property type="match status" value="1"/>
</dbReference>
<accession>A0ABW3AAT0</accession>
<evidence type="ECO:0000313" key="2">
    <source>
        <dbReference type="Proteomes" id="UP001597053"/>
    </source>
</evidence>
<dbReference type="EMBL" id="JBHTHM010002504">
    <property type="protein sequence ID" value="MFD0788111.1"/>
    <property type="molecule type" value="Genomic_DNA"/>
</dbReference>
<organism evidence="1 2">
    <name type="scientific">Micromonospora azadirachtae</name>
    <dbReference type="NCBI Taxonomy" id="1970735"/>
    <lineage>
        <taxon>Bacteria</taxon>
        <taxon>Bacillati</taxon>
        <taxon>Actinomycetota</taxon>
        <taxon>Actinomycetes</taxon>
        <taxon>Micromonosporales</taxon>
        <taxon>Micromonosporaceae</taxon>
        <taxon>Micromonospora</taxon>
    </lineage>
</organism>
<dbReference type="SUPFAM" id="SSF48576">
    <property type="entry name" value="Terpenoid synthases"/>
    <property type="match status" value="1"/>
</dbReference>
<comment type="caution">
    <text evidence="1">The sequence shown here is derived from an EMBL/GenBank/DDBJ whole genome shotgun (WGS) entry which is preliminary data.</text>
</comment>
<name>A0ABW3AAT0_9ACTN</name>
<proteinExistence type="predicted"/>
<protein>
    <recommendedName>
        <fullName evidence="3">Polyprenyl synthetase family protein</fullName>
    </recommendedName>
</protein>
<evidence type="ECO:0000313" key="1">
    <source>
        <dbReference type="EMBL" id="MFD0788111.1"/>
    </source>
</evidence>